<gene>
    <name evidence="3" type="ORF">SSA02_04520</name>
</gene>
<reference evidence="3 4" key="1">
    <citation type="submission" date="2019-07" db="EMBL/GenBank/DDBJ databases">
        <title>Whole genome shotgun sequence of Swaminathania salitolerans NBRC 104436.</title>
        <authorList>
            <person name="Hosoyama A."/>
            <person name="Uohara A."/>
            <person name="Ohji S."/>
            <person name="Ichikawa N."/>
        </authorList>
    </citation>
    <scope>NUCLEOTIDE SEQUENCE [LARGE SCALE GENOMIC DNA]</scope>
    <source>
        <strain evidence="3 4">NBRC 104436</strain>
    </source>
</reference>
<keyword evidence="2" id="KW-0732">Signal</keyword>
<feature type="compositionally biased region" description="Low complexity" evidence="1">
    <location>
        <begin position="223"/>
        <end position="232"/>
    </location>
</feature>
<organism evidence="3 4">
    <name type="scientific">Swaminathania salitolerans</name>
    <dbReference type="NCBI Taxonomy" id="182838"/>
    <lineage>
        <taxon>Bacteria</taxon>
        <taxon>Pseudomonadati</taxon>
        <taxon>Pseudomonadota</taxon>
        <taxon>Alphaproteobacteria</taxon>
        <taxon>Acetobacterales</taxon>
        <taxon>Acetobacteraceae</taxon>
        <taxon>Swaminathania</taxon>
    </lineage>
</organism>
<evidence type="ECO:0000256" key="2">
    <source>
        <dbReference type="SAM" id="SignalP"/>
    </source>
</evidence>
<feature type="signal peptide" evidence="2">
    <location>
        <begin position="1"/>
        <end position="23"/>
    </location>
</feature>
<evidence type="ECO:0000313" key="4">
    <source>
        <dbReference type="Proteomes" id="UP000321405"/>
    </source>
</evidence>
<comment type="caution">
    <text evidence="3">The sequence shown here is derived from an EMBL/GenBank/DDBJ whole genome shotgun (WGS) entry which is preliminary data.</text>
</comment>
<dbReference type="Gene3D" id="3.40.1410.10">
    <property type="entry name" value="Chorismate lyase-like"/>
    <property type="match status" value="1"/>
</dbReference>
<dbReference type="AlphaFoldDB" id="A0A511BLS7"/>
<proteinExistence type="predicted"/>
<dbReference type="Proteomes" id="UP000321405">
    <property type="component" value="Unassembled WGS sequence"/>
</dbReference>
<protein>
    <recommendedName>
        <fullName evidence="5">Chorismate lyase</fullName>
    </recommendedName>
</protein>
<dbReference type="InterPro" id="IPR028978">
    <property type="entry name" value="Chorismate_lyase_/UTRA_dom_sf"/>
</dbReference>
<sequence length="242" mass="25408">MFSGKAGLTGFFLLTMTPFPSMAETAAHLGHALATRDSATAVLQDYCRHAAPGLRIRAVSLPTGNGAPPDDLRKNLAIGSDEPIALRHVSLRCGNIALSDAWNWYVPSRLTPAMNRSLDTTEIPFGRAVAALGFRRVPLTSATNALPEAVLLRNTALLLRGSDDLPIALVQETYLASGFAALARPRNAHPADSHPGTGTGAGACSGFSPDAAALPSRAQTSCTTRSLPESSPESPPESRTER</sequence>
<accession>A0A511BLS7</accession>
<keyword evidence="4" id="KW-1185">Reference proteome</keyword>
<evidence type="ECO:0000313" key="3">
    <source>
        <dbReference type="EMBL" id="GEL01289.1"/>
    </source>
</evidence>
<feature type="chain" id="PRO_5021826442" description="Chorismate lyase" evidence="2">
    <location>
        <begin position="24"/>
        <end position="242"/>
    </location>
</feature>
<dbReference type="EMBL" id="BJVC01000001">
    <property type="protein sequence ID" value="GEL01289.1"/>
    <property type="molecule type" value="Genomic_DNA"/>
</dbReference>
<evidence type="ECO:0008006" key="5">
    <source>
        <dbReference type="Google" id="ProtNLM"/>
    </source>
</evidence>
<name>A0A511BLS7_9PROT</name>
<evidence type="ECO:0000256" key="1">
    <source>
        <dbReference type="SAM" id="MobiDB-lite"/>
    </source>
</evidence>
<feature type="region of interest" description="Disordered" evidence="1">
    <location>
        <begin position="187"/>
        <end position="242"/>
    </location>
</feature>
<dbReference type="SUPFAM" id="SSF64288">
    <property type="entry name" value="Chorismate lyase-like"/>
    <property type="match status" value="1"/>
</dbReference>